<name>A0ABW0GNI4_9MICO</name>
<gene>
    <name evidence="5" type="ORF">ACFPJ6_11785</name>
</gene>
<dbReference type="RefSeq" id="WP_340269358.1">
    <property type="nucleotide sequence ID" value="NZ_JBBEOG010000004.1"/>
</dbReference>
<dbReference type="InterPro" id="IPR006385">
    <property type="entry name" value="HAD_hydro_SerB1"/>
</dbReference>
<protein>
    <submittedName>
        <fullName evidence="5">HAD-IB family hydrolase</fullName>
    </submittedName>
</protein>
<evidence type="ECO:0000313" key="6">
    <source>
        <dbReference type="Proteomes" id="UP001596122"/>
    </source>
</evidence>
<accession>A0ABW0GNI4</accession>
<keyword evidence="5" id="KW-0378">Hydrolase</keyword>
<dbReference type="Gene3D" id="3.40.50.720">
    <property type="entry name" value="NAD(P)-binding Rossmann-like Domain"/>
    <property type="match status" value="1"/>
</dbReference>
<comment type="caution">
    <text evidence="5">The sequence shown here is derived from an EMBL/GenBank/DDBJ whole genome shotgun (WGS) entry which is preliminary data.</text>
</comment>
<sequence>MAQVTLGPDPSTHGARFLAGVPTAGRAGAAQDDPTPGGWMPGMRVADRLAGKRILLTGVTGFVGEALLHKLLVAVPGCTVVAMVRPKSGQPAEDRVAKLLAKPIFADLDDAARARVETLSGDLYDVPPLPTDLDVVVHCAGDVSFDPPIQSAFQTNVVGVKGLVDRVVEAARRDDGTYRPLHYVHVSTAYVGGRRRGPVMEASVEHTVDWRSEREAAERVAARIEDTSRTPAVLSRLLARAEKDHDRAGPLAVAADAERRRTEWVLEQQKAAGGERARTLGWTDVYTFTKALGERVVEEVAAPVLPTTVYRPSIIESALTTPHPGWIEGFKMADPIILAYGRGELPELPAAPDSVMDIVPIDLVVNSIVVVAATPPPVGAPAYFHLASGARNPLTFRQLYSYVREYFARHPFDMDARGAVRLAEWRFPGARIVERALATGERAYSVAEGALSLAPRSDRVRGWARSLDTQKRRLDFLRKYMDLYRAYVQVELYFVDDRMLALHEALDDADKAELGFDTAVVDWEHYLVDVHCPAVTKAVRDYDVIRKRRNKQGGPTARVVTPRDPAEPLDPAAPPVLAVFDMDGTLLSSNIIETYLWVRLPELSARGRAKELAAVAARLPLYLRAERRDRGALIRSAYRRYAGADLRLLEEMVDETLTPHVLERVSGAAIRRVREHRAAGHRTVLITGAVTPITRPLAPLFDEIVSAELDVDSRGRCTGFLTRPPLVGEARAAWLRRYAGLVGADLSQAYGYADSHSDLPMLQAVGKPTAVSPDVTLFREARRARWPIEEWRTAGRTARLSLPSVDTSQAHLPG</sequence>
<evidence type="ECO:0000259" key="4">
    <source>
        <dbReference type="Pfam" id="PF07993"/>
    </source>
</evidence>
<dbReference type="CDD" id="cd09071">
    <property type="entry name" value="FAR_C"/>
    <property type="match status" value="1"/>
</dbReference>
<feature type="domain" description="Thioester reductase (TE)" evidence="4">
    <location>
        <begin position="56"/>
        <end position="368"/>
    </location>
</feature>
<dbReference type="SUPFAM" id="SSF56784">
    <property type="entry name" value="HAD-like"/>
    <property type="match status" value="1"/>
</dbReference>
<dbReference type="InterPro" id="IPR023214">
    <property type="entry name" value="HAD_sf"/>
</dbReference>
<evidence type="ECO:0000256" key="3">
    <source>
        <dbReference type="ARBA" id="ARBA00023098"/>
    </source>
</evidence>
<comment type="similarity">
    <text evidence="1">Belongs to the fatty acyl-CoA reductase family.</text>
</comment>
<dbReference type="NCBIfam" id="TIGR01488">
    <property type="entry name" value="HAD-SF-IB"/>
    <property type="match status" value="1"/>
</dbReference>
<dbReference type="Proteomes" id="UP001596122">
    <property type="component" value="Unassembled WGS sequence"/>
</dbReference>
<dbReference type="InterPro" id="IPR033640">
    <property type="entry name" value="FAR_C"/>
</dbReference>
<dbReference type="InterPro" id="IPR036412">
    <property type="entry name" value="HAD-like_sf"/>
</dbReference>
<dbReference type="Pfam" id="PF12710">
    <property type="entry name" value="HAD"/>
    <property type="match status" value="1"/>
</dbReference>
<dbReference type="InterPro" id="IPR013120">
    <property type="entry name" value="FAR_NAD-bd"/>
</dbReference>
<dbReference type="Gene3D" id="3.40.50.1000">
    <property type="entry name" value="HAD superfamily/HAD-like"/>
    <property type="match status" value="1"/>
</dbReference>
<dbReference type="InterPro" id="IPR036291">
    <property type="entry name" value="NAD(P)-bd_dom_sf"/>
</dbReference>
<dbReference type="Pfam" id="PF07993">
    <property type="entry name" value="NAD_binding_4"/>
    <property type="match status" value="1"/>
</dbReference>
<keyword evidence="6" id="KW-1185">Reference proteome</keyword>
<evidence type="ECO:0000256" key="2">
    <source>
        <dbReference type="ARBA" id="ARBA00022516"/>
    </source>
</evidence>
<keyword evidence="2" id="KW-0444">Lipid biosynthesis</keyword>
<evidence type="ECO:0000256" key="1">
    <source>
        <dbReference type="ARBA" id="ARBA00005928"/>
    </source>
</evidence>
<dbReference type="Gene3D" id="1.20.1440.100">
    <property type="entry name" value="SG protein - dephosphorylation function"/>
    <property type="match status" value="1"/>
</dbReference>
<dbReference type="NCBIfam" id="TIGR01490">
    <property type="entry name" value="HAD-SF-IB-hyp1"/>
    <property type="match status" value="1"/>
</dbReference>
<keyword evidence="3" id="KW-0443">Lipid metabolism</keyword>
<dbReference type="PANTHER" id="PTHR11011:SF45">
    <property type="entry name" value="FATTY ACYL-COA REDUCTASE CG8306-RELATED"/>
    <property type="match status" value="1"/>
</dbReference>
<dbReference type="EMBL" id="JBHSLD010000009">
    <property type="protein sequence ID" value="MFC5381474.1"/>
    <property type="molecule type" value="Genomic_DNA"/>
</dbReference>
<organism evidence="5 6">
    <name type="scientific">Aquipuribacter nitratireducens</name>
    <dbReference type="NCBI Taxonomy" id="650104"/>
    <lineage>
        <taxon>Bacteria</taxon>
        <taxon>Bacillati</taxon>
        <taxon>Actinomycetota</taxon>
        <taxon>Actinomycetes</taxon>
        <taxon>Micrococcales</taxon>
        <taxon>Intrasporangiaceae</taxon>
        <taxon>Aquipuribacter</taxon>
    </lineage>
</organism>
<dbReference type="InterPro" id="IPR026055">
    <property type="entry name" value="FAR"/>
</dbReference>
<dbReference type="GO" id="GO:0016787">
    <property type="term" value="F:hydrolase activity"/>
    <property type="evidence" value="ECO:0007669"/>
    <property type="project" value="UniProtKB-KW"/>
</dbReference>
<dbReference type="SUPFAM" id="SSF51735">
    <property type="entry name" value="NAD(P)-binding Rossmann-fold domains"/>
    <property type="match status" value="1"/>
</dbReference>
<dbReference type="PANTHER" id="PTHR11011">
    <property type="entry name" value="MALE STERILITY PROTEIN 2-RELATED"/>
    <property type="match status" value="1"/>
</dbReference>
<reference evidence="6" key="1">
    <citation type="journal article" date="2019" name="Int. J. Syst. Evol. Microbiol.">
        <title>The Global Catalogue of Microorganisms (GCM) 10K type strain sequencing project: providing services to taxonomists for standard genome sequencing and annotation.</title>
        <authorList>
            <consortium name="The Broad Institute Genomics Platform"/>
            <consortium name="The Broad Institute Genome Sequencing Center for Infectious Disease"/>
            <person name="Wu L."/>
            <person name="Ma J."/>
        </authorList>
    </citation>
    <scope>NUCLEOTIDE SEQUENCE [LARGE SCALE GENOMIC DNA]</scope>
    <source>
        <strain evidence="6">CCUG 43114</strain>
    </source>
</reference>
<proteinExistence type="inferred from homology"/>
<evidence type="ECO:0000313" key="5">
    <source>
        <dbReference type="EMBL" id="MFC5381474.1"/>
    </source>
</evidence>